<comment type="caution">
    <text evidence="2">The sequence shown here is derived from an EMBL/GenBank/DDBJ whole genome shotgun (WGS) entry which is preliminary data.</text>
</comment>
<feature type="compositionally biased region" description="Basic and acidic residues" evidence="1">
    <location>
        <begin position="144"/>
        <end position="157"/>
    </location>
</feature>
<reference evidence="2 3" key="1">
    <citation type="submission" date="2024-02" db="EMBL/GenBank/DDBJ databases">
        <authorList>
            <person name="Chen Y."/>
            <person name="Shah S."/>
            <person name="Dougan E. K."/>
            <person name="Thang M."/>
            <person name="Chan C."/>
        </authorList>
    </citation>
    <scope>NUCLEOTIDE SEQUENCE [LARGE SCALE GENOMIC DNA]</scope>
</reference>
<accession>A0ABP0K2X8</accession>
<feature type="compositionally biased region" description="Basic and acidic residues" evidence="1">
    <location>
        <begin position="190"/>
        <end position="203"/>
    </location>
</feature>
<feature type="region of interest" description="Disordered" evidence="1">
    <location>
        <begin position="1"/>
        <end position="43"/>
    </location>
</feature>
<protein>
    <submittedName>
        <fullName evidence="2">Uncharacterized protein</fullName>
    </submittedName>
</protein>
<evidence type="ECO:0000313" key="3">
    <source>
        <dbReference type="Proteomes" id="UP001642484"/>
    </source>
</evidence>
<organism evidence="2 3">
    <name type="scientific">Durusdinium trenchii</name>
    <dbReference type="NCBI Taxonomy" id="1381693"/>
    <lineage>
        <taxon>Eukaryota</taxon>
        <taxon>Sar</taxon>
        <taxon>Alveolata</taxon>
        <taxon>Dinophyceae</taxon>
        <taxon>Suessiales</taxon>
        <taxon>Symbiodiniaceae</taxon>
        <taxon>Durusdinium</taxon>
    </lineage>
</organism>
<sequence length="237" mass="26956">MAMERIASVRSAGEPGAAGRAQALGRYSEKPQSASRGRPPASRKCDACGKQYACRCAQKSMQMAKKSAEMLAHQLLCWRCTFCNGPVEGFEDEPITILPLGHNGSKASEELERHLSRWLARLMMEDQHHLGEIRAQQRRQRNQEAFEEWRRRKDSEVASRPLPSQKVHTNGRPRSREQCEQHYEAWCRRYDERHPRPPRKTNEAEIPQPQGLAITVPQVPRYVPVTFGSAESLGSLS</sequence>
<evidence type="ECO:0000313" key="2">
    <source>
        <dbReference type="EMBL" id="CAK9021008.1"/>
    </source>
</evidence>
<feature type="region of interest" description="Disordered" evidence="1">
    <location>
        <begin position="190"/>
        <end position="212"/>
    </location>
</feature>
<name>A0ABP0K2X8_9DINO</name>
<dbReference type="Proteomes" id="UP001642484">
    <property type="component" value="Unassembled WGS sequence"/>
</dbReference>
<dbReference type="EMBL" id="CAXAMN010007269">
    <property type="protein sequence ID" value="CAK9021008.1"/>
    <property type="molecule type" value="Genomic_DNA"/>
</dbReference>
<gene>
    <name evidence="2" type="ORF">CCMP2556_LOCUS14290</name>
</gene>
<evidence type="ECO:0000256" key="1">
    <source>
        <dbReference type="SAM" id="MobiDB-lite"/>
    </source>
</evidence>
<feature type="region of interest" description="Disordered" evidence="1">
    <location>
        <begin position="144"/>
        <end position="178"/>
    </location>
</feature>
<keyword evidence="3" id="KW-1185">Reference proteome</keyword>
<proteinExistence type="predicted"/>